<protein>
    <submittedName>
        <fullName evidence="1">Uncharacterized protein</fullName>
    </submittedName>
</protein>
<keyword evidence="2" id="KW-1185">Reference proteome</keyword>
<dbReference type="Proteomes" id="UP001163324">
    <property type="component" value="Chromosome 4"/>
</dbReference>
<evidence type="ECO:0000313" key="1">
    <source>
        <dbReference type="EMBL" id="KAI9900759.1"/>
    </source>
</evidence>
<reference evidence="1" key="1">
    <citation type="submission" date="2022-10" db="EMBL/GenBank/DDBJ databases">
        <title>Complete Genome of Trichothecium roseum strain YXFP-22015, a Plant Pathogen Isolated from Citrus.</title>
        <authorList>
            <person name="Wang Y."/>
            <person name="Zhu L."/>
        </authorList>
    </citation>
    <scope>NUCLEOTIDE SEQUENCE</scope>
    <source>
        <strain evidence="1">YXFP-22015</strain>
    </source>
</reference>
<comment type="caution">
    <text evidence="1">The sequence shown here is derived from an EMBL/GenBank/DDBJ whole genome shotgun (WGS) entry which is preliminary data.</text>
</comment>
<evidence type="ECO:0000313" key="2">
    <source>
        <dbReference type="Proteomes" id="UP001163324"/>
    </source>
</evidence>
<gene>
    <name evidence="1" type="ORF">N3K66_005021</name>
</gene>
<organism evidence="1 2">
    <name type="scientific">Trichothecium roseum</name>
    <dbReference type="NCBI Taxonomy" id="47278"/>
    <lineage>
        <taxon>Eukaryota</taxon>
        <taxon>Fungi</taxon>
        <taxon>Dikarya</taxon>
        <taxon>Ascomycota</taxon>
        <taxon>Pezizomycotina</taxon>
        <taxon>Sordariomycetes</taxon>
        <taxon>Hypocreomycetidae</taxon>
        <taxon>Hypocreales</taxon>
        <taxon>Hypocreales incertae sedis</taxon>
        <taxon>Trichothecium</taxon>
    </lineage>
</organism>
<accession>A0ACC0V2T3</accession>
<name>A0ACC0V2T3_9HYPO</name>
<dbReference type="EMBL" id="CM047943">
    <property type="protein sequence ID" value="KAI9900759.1"/>
    <property type="molecule type" value="Genomic_DNA"/>
</dbReference>
<sequence length="2121" mass="230296">MASSASSQSLLAAFSSGLVFIAASVAIILSFKNHGAALFRHALRLVLIIFFFSSGLWALTIFVATLINTVGNGGLSNCHIAISFASSFDQLARVAFLQFLLWAICPAAKSLIFTLGLQGAISLRFVLGGIFVGVQRPQFDPSCVARSIVVPLGVVALVCDCIFPTVFLIHAITRQPAQDARGRIADGSSRTGPGTKKSHVLNIAAFAIWTAMSSPLMLALDTLNLVLRTVVPALGLLVILVVVMFSSRNTSSQAAAVDEMTKDVVDAYIGTGHSRKASKPEIPSRKSSASYSQWRPSTETDRSVSMAQSQARHSDLNKALPSISQPRPGQQGDEDRNPLHRVPTIDLRTAAENDKEKRRQQKEAIEMRALSSTRVSKPASTPPDQILQRSKSTGSATKQVAYAVTSPTQRRSLETIRESGATALTSSIQPSPGIEDVRRRSPQPSAGFDVHFASAPIPPLKTPGTLNNSFAFPNPPSAETAHIAGLLAIPANLGAPLEPPARSPLRVQKNAEETRAPPSEISRPSRSRSASSNRSRSRSRSRSQSPGHHRRSSSVSSNRSKTGGVFFTDSGVPPAIPKDCADESFSGSIASTSHGASVVRSQSSSASSAPGQGKNTSPGQGTKFHPRMSTFPKVPTRSQSTRLPPQLWVEQVSNIEIRPHKQAAPSQDSTSTLGRPSIQVHNVQVNDALAAHAALAARCNNTYRKTDSIVHRPRPIPRKPEDIISHYGMRRLNRRSLSCSSARSSKGKQCLLRSECSCSPQHLPPLPPLPPLPISAVAPIRPKPNDTNSMTFDEKVAMLFALSPSATTSSSIAKKRRSSLPTIHSFVEAEDAADSFGGSRDNRLTQSTIRTVSLFGEEEQDRHPSRSSAVLTRRQTHNTRSRSERYSTPSSNSLKRQSSPVLPPTYLSPASTHNSWDEDDGASTIVPPIPGQLTIPYQTLNVSHFSATTMADTAFGVGEDDDDISIVREDEDDEISLEFDSRSPIEAEPESESEPSVSPQNAINIGPWHRRVGEPCPTFTSREGRCKPRKAPPPPPLRLWKPGQAPVFIEAEPSPLESPEDALKAIEEQLDNFNDSPQDEDATMQQRMTLLQDLEQEMGQQENEWQRMRHTMIRDSLSTIGGSPRRGASRPPSIPAIDRSSIGAMLASRFRNSNYRPMSEDKAGGSTLAQAQALVLQQSLSSQAEHRISRLSVVGDKVNFLAISNPATSQLGSPTPPDTDESDVESEVEVPLVIQGAVLEDKLPAPRLWSPAADARPIAVNAMLWAPESRPRSPLFTQSSIPRAPRREHAKASSSMLPLLMSKHMWIAPKPKTYVPRHTGLWKPCPLPPIPVSTTKSEPSPTSERPKLARKPLRKSKRLTQLPDIIESPQPLPRSETLGIFQYPWGAPFNSTRSPAANASSSPRRPVTAMPGTMSSGSGIGSGNGSGAFGAYVADFGLGVMARGQFSFFEEEDEEDVGDNFSDSEDDFDEGVLWEIASLLQTQRVISPGDLAAAEEAGWPGAVSPIQESIPMVLDVKPLRSTTPPKAPVPALWEDEKKFYKMKNSHGLSQPSKATWSNYLSEAHPTEKRAARRQRDNQPLKLGSQHLWEKASAPELSSSLLWAITEPLEPTVVAPPAREATVTETTLWTSPKASKQPHPHAMWTAITEPSSAAQSSWINYLSEALHADRRTPRRQRDNEALQLGSQHLWAKISPREPSSSPLWTTTKPPKPTTAIAPIRETMLWSPPKASESQSEHGMWAASLKTAPAAQSPLIGYLSEALPMSKRTFRRQQDSRPLRLSSQRLWEKMSVSEPSSSLLWAMANPLKPVPATSLKSAVMESFLWSAPKNSNSQSQDGMWAASLVVSPTVQSRWEPSAPIIRRKTAAVSPSAVSSTALWSTPAPEPRHNWLLASSCRPVHPATVAAAATTSKAELWASPSPILDSGSLEQRRSLWTLPPARRTRVPLSVCDSSPATARRAGSNTARHAASVGGIRSVTLWTKPTAQERAAKNWIMSSPTADRQRKATTENHLWSKPSSSAPPCPPREERATLWQQPESQPRHFAHLMTAPPRRANAKRTVDTTPLKDFGGQPMWAAAAADVIGSPFVVVKVEDRMQDASALDGEEEEDVGDVDAYSEEWVGLS</sequence>
<proteinExistence type="predicted"/>